<feature type="region of interest" description="Disordered" evidence="10">
    <location>
        <begin position="59"/>
        <end position="88"/>
    </location>
</feature>
<dbReference type="SMART" id="SM00399">
    <property type="entry name" value="ZnF_C4"/>
    <property type="match status" value="1"/>
</dbReference>
<keyword evidence="3" id="KW-0863">Zinc-finger</keyword>
<dbReference type="PROSITE" id="PS51030">
    <property type="entry name" value="NUCLEAR_REC_DBD_2"/>
    <property type="match status" value="2"/>
</dbReference>
<evidence type="ECO:0000256" key="2">
    <source>
        <dbReference type="ARBA" id="ARBA00022723"/>
    </source>
</evidence>
<evidence type="ECO:0000256" key="10">
    <source>
        <dbReference type="SAM" id="MobiDB-lite"/>
    </source>
</evidence>
<feature type="compositionally biased region" description="Basic and acidic residues" evidence="10">
    <location>
        <begin position="59"/>
        <end position="82"/>
    </location>
</feature>
<evidence type="ECO:0000256" key="8">
    <source>
        <dbReference type="ARBA" id="ARBA00023170"/>
    </source>
</evidence>
<dbReference type="InterPro" id="IPR013088">
    <property type="entry name" value="Znf_NHR/GATA"/>
</dbReference>
<feature type="domain" description="Nuclear receptor" evidence="11">
    <location>
        <begin position="191"/>
        <end position="272"/>
    </location>
</feature>
<keyword evidence="9" id="KW-0539">Nucleus</keyword>
<name>A0A221CB34_BRAPC</name>
<dbReference type="Gene3D" id="3.30.50.10">
    <property type="entry name" value="Erythroid Transcription Factor GATA-1, subunit A"/>
    <property type="match status" value="2"/>
</dbReference>
<evidence type="ECO:0000256" key="7">
    <source>
        <dbReference type="ARBA" id="ARBA00023163"/>
    </source>
</evidence>
<organism evidence="12">
    <name type="scientific">Brachionus plicatilis</name>
    <name type="common">Marine rotifer</name>
    <name type="synonym">Brachionus muelleri</name>
    <dbReference type="NCBI Taxonomy" id="10195"/>
    <lineage>
        <taxon>Eukaryota</taxon>
        <taxon>Metazoa</taxon>
        <taxon>Spiralia</taxon>
        <taxon>Gnathifera</taxon>
        <taxon>Rotifera</taxon>
        <taxon>Eurotatoria</taxon>
        <taxon>Monogononta</taxon>
        <taxon>Pseudotrocha</taxon>
        <taxon>Ploima</taxon>
        <taxon>Brachionidae</taxon>
        <taxon>Brachionus</taxon>
    </lineage>
</organism>
<keyword evidence="8 12" id="KW-0675">Receptor</keyword>
<evidence type="ECO:0000259" key="11">
    <source>
        <dbReference type="PROSITE" id="PS51030"/>
    </source>
</evidence>
<feature type="domain" description="Nuclear receptor" evidence="11">
    <location>
        <begin position="100"/>
        <end position="175"/>
    </location>
</feature>
<evidence type="ECO:0000313" key="12">
    <source>
        <dbReference type="EMBL" id="ASL70564.1"/>
    </source>
</evidence>
<dbReference type="GO" id="GO:0043565">
    <property type="term" value="F:sequence-specific DNA binding"/>
    <property type="evidence" value="ECO:0007669"/>
    <property type="project" value="InterPro"/>
</dbReference>
<sequence>MKKEMSLKEIKEKFCIFVKDFGRQDFGQVVEFLKFVIAEFDDDSENIYKFLNRKRHNREHQARDSEKVKEIKKEKSDNHEEQAEIPSDPIPFSKITYSFPNICPVCEHSEARSSIYGPDVCTNCRNFFKRAYPIRNALACASNGRCECVGLRIACRKCRFKKCFSVGMRFKTVKRGRPSRENNRWPVTPEGSKCVGCEDSTNVRFHYGKLMCIKCAKWYSRYRYNVLKVKEFKCINTDQIYQNRCSELFSSELNKCSKCRYEKIISAIDSKL</sequence>
<protein>
    <submittedName>
        <fullName evidence="12">Nuclear receptor</fullName>
    </submittedName>
</protein>
<evidence type="ECO:0000256" key="5">
    <source>
        <dbReference type="ARBA" id="ARBA00023015"/>
    </source>
</evidence>
<dbReference type="GO" id="GO:0003700">
    <property type="term" value="F:DNA-binding transcription factor activity"/>
    <property type="evidence" value="ECO:0007669"/>
    <property type="project" value="InterPro"/>
</dbReference>
<keyword evidence="5" id="KW-0805">Transcription regulation</keyword>
<dbReference type="GO" id="GO:0008270">
    <property type="term" value="F:zinc ion binding"/>
    <property type="evidence" value="ECO:0007669"/>
    <property type="project" value="UniProtKB-KW"/>
</dbReference>
<evidence type="ECO:0000256" key="1">
    <source>
        <dbReference type="ARBA" id="ARBA00005993"/>
    </source>
</evidence>
<dbReference type="AlphaFoldDB" id="A0A221CB34"/>
<keyword evidence="7" id="KW-0804">Transcription</keyword>
<comment type="similarity">
    <text evidence="1">Belongs to the nuclear hormone receptor family.</text>
</comment>
<dbReference type="PANTHER" id="PTHR46397">
    <property type="entry name" value="NUCLEAR HORMONE RECEPTOR FAMILY-RELATED"/>
    <property type="match status" value="1"/>
</dbReference>
<keyword evidence="4" id="KW-0862">Zinc</keyword>
<evidence type="ECO:0000256" key="4">
    <source>
        <dbReference type="ARBA" id="ARBA00022833"/>
    </source>
</evidence>
<keyword evidence="6" id="KW-0238">DNA-binding</keyword>
<reference evidence="12" key="1">
    <citation type="journal article" date="2017" name="Gen. Comp. Endocrinol.">
        <title>Genome-wide identification of nuclear receptor (NR) genes and the evolutionary significance of the NR1O subfamily in the monogonont rotifer Brachionus spp.</title>
        <authorList>
            <person name="Kim D.H."/>
            <person name="Kim H.S."/>
            <person name="Hwang D.S."/>
            <person name="Kim H.J."/>
            <person name="Hagiwara A."/>
            <person name="Lee J.S."/>
            <person name="Jeong C.B."/>
        </authorList>
    </citation>
    <scope>NUCLEOTIDE SEQUENCE</scope>
</reference>
<dbReference type="EMBL" id="MF360880">
    <property type="protein sequence ID" value="ASL70564.1"/>
    <property type="molecule type" value="Genomic_DNA"/>
</dbReference>
<proteinExistence type="inferred from homology"/>
<evidence type="ECO:0000256" key="6">
    <source>
        <dbReference type="ARBA" id="ARBA00023125"/>
    </source>
</evidence>
<dbReference type="Pfam" id="PF00105">
    <property type="entry name" value="zf-C4"/>
    <property type="match status" value="1"/>
</dbReference>
<dbReference type="SUPFAM" id="SSF57716">
    <property type="entry name" value="Glucocorticoid receptor-like (DNA-binding domain)"/>
    <property type="match status" value="1"/>
</dbReference>
<reference evidence="12" key="2">
    <citation type="submission" date="2017-06" db="EMBL/GenBank/DDBJ databases">
        <authorList>
            <person name="Kim H.J."/>
            <person name="Triplett B.A."/>
        </authorList>
    </citation>
    <scope>NUCLEOTIDE SEQUENCE</scope>
</reference>
<keyword evidence="2" id="KW-0479">Metal-binding</keyword>
<accession>A0A221CB34</accession>
<dbReference type="PANTHER" id="PTHR46397:SF4">
    <property type="entry name" value="NR LBD DOMAIN-CONTAINING PROTEIN-RELATED"/>
    <property type="match status" value="1"/>
</dbReference>
<dbReference type="InterPro" id="IPR001628">
    <property type="entry name" value="Znf_hrmn_rcpt"/>
</dbReference>
<evidence type="ECO:0000256" key="3">
    <source>
        <dbReference type="ARBA" id="ARBA00022771"/>
    </source>
</evidence>
<evidence type="ECO:0000256" key="9">
    <source>
        <dbReference type="ARBA" id="ARBA00023242"/>
    </source>
</evidence>